<keyword evidence="3" id="KW-0995">Kinetochore</keyword>
<gene>
    <name evidence="8" type="ORF">J5N97_011271</name>
</gene>
<dbReference type="GO" id="GO:0000776">
    <property type="term" value="C:kinetochore"/>
    <property type="evidence" value="ECO:0007669"/>
    <property type="project" value="UniProtKB-KW"/>
</dbReference>
<dbReference type="GO" id="GO:0004672">
    <property type="term" value="F:protein kinase activity"/>
    <property type="evidence" value="ECO:0007669"/>
    <property type="project" value="InterPro"/>
</dbReference>
<feature type="region of interest" description="Disordered" evidence="5">
    <location>
        <begin position="1"/>
        <end position="24"/>
    </location>
</feature>
<feature type="domain" description="BUB1 N-terminal" evidence="7">
    <location>
        <begin position="10"/>
        <end position="174"/>
    </location>
</feature>
<dbReference type="PROSITE" id="PS50011">
    <property type="entry name" value="PROTEIN_KINASE_DOM"/>
    <property type="match status" value="1"/>
</dbReference>
<evidence type="ECO:0000256" key="1">
    <source>
        <dbReference type="ARBA" id="ARBA00004629"/>
    </source>
</evidence>
<evidence type="ECO:0000256" key="3">
    <source>
        <dbReference type="ARBA" id="ARBA00022838"/>
    </source>
</evidence>
<evidence type="ECO:0000313" key="9">
    <source>
        <dbReference type="Proteomes" id="UP001085076"/>
    </source>
</evidence>
<dbReference type="SMART" id="SM00777">
    <property type="entry name" value="Mad3_BUB1_I"/>
    <property type="match status" value="1"/>
</dbReference>
<dbReference type="AlphaFoldDB" id="A0A9D5D0B0"/>
<reference evidence="8" key="1">
    <citation type="submission" date="2021-03" db="EMBL/GenBank/DDBJ databases">
        <authorList>
            <person name="Li Z."/>
            <person name="Yang C."/>
        </authorList>
    </citation>
    <scope>NUCLEOTIDE SEQUENCE</scope>
    <source>
        <strain evidence="8">Dzin_1.0</strain>
        <tissue evidence="8">Leaf</tissue>
    </source>
</reference>
<dbReference type="Gene3D" id="1.10.510.10">
    <property type="entry name" value="Transferase(Phosphotransferase) domain 1"/>
    <property type="match status" value="1"/>
</dbReference>
<organism evidence="8 9">
    <name type="scientific">Dioscorea zingiberensis</name>
    <dbReference type="NCBI Taxonomy" id="325984"/>
    <lineage>
        <taxon>Eukaryota</taxon>
        <taxon>Viridiplantae</taxon>
        <taxon>Streptophyta</taxon>
        <taxon>Embryophyta</taxon>
        <taxon>Tracheophyta</taxon>
        <taxon>Spermatophyta</taxon>
        <taxon>Magnoliopsida</taxon>
        <taxon>Liliopsida</taxon>
        <taxon>Dioscoreales</taxon>
        <taxon>Dioscoreaceae</taxon>
        <taxon>Dioscorea</taxon>
    </lineage>
</organism>
<evidence type="ECO:0000256" key="5">
    <source>
        <dbReference type="SAM" id="MobiDB-lite"/>
    </source>
</evidence>
<dbReference type="Pfam" id="PF00069">
    <property type="entry name" value="Pkinase"/>
    <property type="match status" value="1"/>
</dbReference>
<evidence type="ECO:0000313" key="8">
    <source>
        <dbReference type="EMBL" id="KAJ0983016.1"/>
    </source>
</evidence>
<dbReference type="GO" id="GO:0032991">
    <property type="term" value="C:protein-containing complex"/>
    <property type="evidence" value="ECO:0007669"/>
    <property type="project" value="UniProtKB-ARBA"/>
</dbReference>
<dbReference type="PANTHER" id="PTHR14030">
    <property type="entry name" value="MITOTIC CHECKPOINT SERINE/THREONINE-PROTEIN KINASE BUB1"/>
    <property type="match status" value="1"/>
</dbReference>
<dbReference type="PANTHER" id="PTHR14030:SF4">
    <property type="entry name" value="BUB1 KINASE, ISOFORM A-RELATED"/>
    <property type="match status" value="1"/>
</dbReference>
<accession>A0A9D5D0B0</accession>
<evidence type="ECO:0000259" key="6">
    <source>
        <dbReference type="PROSITE" id="PS50011"/>
    </source>
</evidence>
<evidence type="ECO:0000256" key="4">
    <source>
        <dbReference type="ARBA" id="ARBA00023328"/>
    </source>
</evidence>
<dbReference type="GO" id="GO:0007094">
    <property type="term" value="P:mitotic spindle assembly checkpoint signaling"/>
    <property type="evidence" value="ECO:0007669"/>
    <property type="project" value="InterPro"/>
</dbReference>
<comment type="subcellular location">
    <subcellularLocation>
        <location evidence="1">Chromosome</location>
        <location evidence="1">Centromere</location>
        <location evidence="1">Kinetochore</location>
    </subcellularLocation>
</comment>
<dbReference type="InterPro" id="IPR008271">
    <property type="entry name" value="Ser/Thr_kinase_AS"/>
</dbReference>
<proteinExistence type="predicted"/>
<evidence type="ECO:0000256" key="2">
    <source>
        <dbReference type="ARBA" id="ARBA00022454"/>
    </source>
</evidence>
<dbReference type="Gene3D" id="1.25.40.430">
    <property type="match status" value="1"/>
</dbReference>
<evidence type="ECO:0008006" key="10">
    <source>
        <dbReference type="Google" id="ProtNLM"/>
    </source>
</evidence>
<reference evidence="8" key="2">
    <citation type="journal article" date="2022" name="Hortic Res">
        <title>The genome of Dioscorea zingiberensis sheds light on the biosynthesis, origin and evolution of the medicinally important diosgenin saponins.</title>
        <authorList>
            <person name="Li Y."/>
            <person name="Tan C."/>
            <person name="Li Z."/>
            <person name="Guo J."/>
            <person name="Li S."/>
            <person name="Chen X."/>
            <person name="Wang C."/>
            <person name="Dai X."/>
            <person name="Yang H."/>
            <person name="Song W."/>
            <person name="Hou L."/>
            <person name="Xu J."/>
            <person name="Tong Z."/>
            <person name="Xu A."/>
            <person name="Yuan X."/>
            <person name="Wang W."/>
            <person name="Yang Q."/>
            <person name="Chen L."/>
            <person name="Sun Z."/>
            <person name="Wang K."/>
            <person name="Pan B."/>
            <person name="Chen J."/>
            <person name="Bao Y."/>
            <person name="Liu F."/>
            <person name="Qi X."/>
            <person name="Gang D.R."/>
            <person name="Wen J."/>
            <person name="Li J."/>
        </authorList>
    </citation>
    <scope>NUCLEOTIDE SEQUENCE</scope>
    <source>
        <strain evidence="8">Dzin_1.0</strain>
    </source>
</reference>
<dbReference type="EMBL" id="JAGGNH010000002">
    <property type="protein sequence ID" value="KAJ0983016.1"/>
    <property type="molecule type" value="Genomic_DNA"/>
</dbReference>
<name>A0A9D5D0B0_9LILI</name>
<feature type="domain" description="Protein kinase" evidence="6">
    <location>
        <begin position="240"/>
        <end position="540"/>
    </location>
</feature>
<dbReference type="SMART" id="SM00220">
    <property type="entry name" value="S_TKc"/>
    <property type="match status" value="1"/>
</dbReference>
<dbReference type="OrthoDB" id="248495at2759"/>
<keyword evidence="4" id="KW-0137">Centromere</keyword>
<keyword evidence="2" id="KW-0158">Chromosome</keyword>
<protein>
    <recommendedName>
        <fullName evidence="10">Mitotic checkpoint serine/threonine-protein kinase BUB1</fullName>
    </recommendedName>
</protein>
<dbReference type="InterPro" id="IPR000719">
    <property type="entry name" value="Prot_kinase_dom"/>
</dbReference>
<dbReference type="GO" id="GO:0051754">
    <property type="term" value="P:meiotic sister chromatid cohesion, centromeric"/>
    <property type="evidence" value="ECO:0007669"/>
    <property type="project" value="TreeGrafter"/>
</dbReference>
<dbReference type="InterPro" id="IPR013212">
    <property type="entry name" value="Mad3/Bub1_I"/>
</dbReference>
<dbReference type="InterPro" id="IPR015661">
    <property type="entry name" value="Bub1/Mad3"/>
</dbReference>
<keyword evidence="9" id="KW-1185">Reference proteome</keyword>
<feature type="compositionally biased region" description="Low complexity" evidence="5">
    <location>
        <begin position="7"/>
        <end position="23"/>
    </location>
</feature>
<dbReference type="GO" id="GO:0005524">
    <property type="term" value="F:ATP binding"/>
    <property type="evidence" value="ECO:0007669"/>
    <property type="project" value="InterPro"/>
</dbReference>
<sequence length="543" mass="62061">MVQPARPSISSSPLKKPSSPSSLYQSDPILPWLRSIHKQFSDSERNMNDDAPHLKSLLEDCIKRFVDEERYKDDIRFLRIFILYGDTIQDFERIFRMLAVKSICQAHSLVYEAYAIFLISKGRLVEAHDVYQLGVSRNAQPLDRLKKTHTLFLNHISEIVSYAGSSDPMIDKAACSGVQHSHVNPWSSSTINDLLRKMDSDIKKYNGYYRSSNGYSGKVSLTSLQNSSRNKIIELGGCKYQIKGCSGLGGFAQVYKAYVDSNPDDVVALKIQKPAFPWEFYMYRQLDKRISDVERSSFGFAHSAHIYSDWSILVCEYLSLGTLQDAINSYLVMHKVMEEVLCIYYTIEMLRMLEALHGVGIIHGDFKPDNLLVRYARDDLTEDGFSGRTGSWHDQGLCLVDWGRGIDLSLFPAGTEFQGDCRTSGFRCVQMQEKQSWTYQVDTYGLCVIVHMMLHGSYMSIEKKSTPDGGYYYQPKAAFKRYWNVDLWKPLFSKLLNIQSNVSDVPLLQSLRSSFEDYMCRNPQLINKLKHLLVKQKASLCSA</sequence>
<dbReference type="InterPro" id="IPR011009">
    <property type="entry name" value="Kinase-like_dom_sf"/>
</dbReference>
<dbReference type="Pfam" id="PF08311">
    <property type="entry name" value="Mad3_BUB1_I"/>
    <property type="match status" value="1"/>
</dbReference>
<comment type="caution">
    <text evidence="8">The sequence shown here is derived from an EMBL/GenBank/DDBJ whole genome shotgun (WGS) entry which is preliminary data.</text>
</comment>
<dbReference type="Proteomes" id="UP001085076">
    <property type="component" value="Miscellaneous, Linkage group lg02"/>
</dbReference>
<evidence type="ECO:0000259" key="7">
    <source>
        <dbReference type="PROSITE" id="PS51489"/>
    </source>
</evidence>
<dbReference type="SUPFAM" id="SSF56112">
    <property type="entry name" value="Protein kinase-like (PK-like)"/>
    <property type="match status" value="1"/>
</dbReference>
<dbReference type="PROSITE" id="PS00108">
    <property type="entry name" value="PROTEIN_KINASE_ST"/>
    <property type="match status" value="1"/>
</dbReference>
<dbReference type="PROSITE" id="PS51489">
    <property type="entry name" value="BUB1_N"/>
    <property type="match status" value="1"/>
</dbReference>